<dbReference type="Proteomes" id="UP000188879">
    <property type="component" value="Unassembled WGS sequence"/>
</dbReference>
<protein>
    <submittedName>
        <fullName evidence="2">Uncharacterized protein</fullName>
    </submittedName>
</protein>
<gene>
    <name evidence="2" type="ORF">BKE38_19805</name>
</gene>
<dbReference type="AlphaFoldDB" id="A0A1V2GY09"/>
<comment type="caution">
    <text evidence="2">The sequence shown here is derived from an EMBL/GenBank/DDBJ whole genome shotgun (WGS) entry which is preliminary data.</text>
</comment>
<organism evidence="2 3">
    <name type="scientific">Teichococcus deserti</name>
    <dbReference type="NCBI Taxonomy" id="1817963"/>
    <lineage>
        <taxon>Bacteria</taxon>
        <taxon>Pseudomonadati</taxon>
        <taxon>Pseudomonadota</taxon>
        <taxon>Alphaproteobacteria</taxon>
        <taxon>Acetobacterales</taxon>
        <taxon>Roseomonadaceae</taxon>
        <taxon>Roseomonas</taxon>
    </lineage>
</organism>
<keyword evidence="1" id="KW-0732">Signal</keyword>
<evidence type="ECO:0000256" key="1">
    <source>
        <dbReference type="SAM" id="SignalP"/>
    </source>
</evidence>
<dbReference type="RefSeq" id="WP_076959029.1">
    <property type="nucleotide sequence ID" value="NZ_MLCO01000211.1"/>
</dbReference>
<evidence type="ECO:0000313" key="2">
    <source>
        <dbReference type="EMBL" id="ONG50034.1"/>
    </source>
</evidence>
<reference evidence="2 3" key="1">
    <citation type="submission" date="2016-10" db="EMBL/GenBank/DDBJ databases">
        <title>Draft Genome sequence of Roseomonas sp. strain M3.</title>
        <authorList>
            <person name="Subhash Y."/>
            <person name="Lee S."/>
        </authorList>
    </citation>
    <scope>NUCLEOTIDE SEQUENCE [LARGE SCALE GENOMIC DNA]</scope>
    <source>
        <strain evidence="2 3">M3</strain>
    </source>
</reference>
<evidence type="ECO:0000313" key="3">
    <source>
        <dbReference type="Proteomes" id="UP000188879"/>
    </source>
</evidence>
<sequence>MPRQLALQAALALSFFAAAGSLPALAQRGPQQGPLGIPDPSFEIVNNTDRGLEQLFANPVGVRDWGHDRLGAQWVPPGARHVVRLDPRGGCRQDLRLVWRGGGVDDLRDVDTCAQRQIVLGPPLPVPLPGKMAPGYAAPQGMALRLENRGGRPITLAFATPSGQPDWGQDLLLGRTLRAGARQSLALPPGPCLYDVKVIFADGAVQEARGLDLCARPAVRFP</sequence>
<feature type="signal peptide" evidence="1">
    <location>
        <begin position="1"/>
        <end position="26"/>
    </location>
</feature>
<name>A0A1V2GY09_9PROT</name>
<accession>A0A1V2GY09</accession>
<dbReference type="EMBL" id="MLCO01000211">
    <property type="protein sequence ID" value="ONG50034.1"/>
    <property type="molecule type" value="Genomic_DNA"/>
</dbReference>
<dbReference type="OrthoDB" id="464386at2"/>
<feature type="chain" id="PRO_5012730953" evidence="1">
    <location>
        <begin position="27"/>
        <end position="222"/>
    </location>
</feature>
<proteinExistence type="predicted"/>
<keyword evidence="3" id="KW-1185">Reference proteome</keyword>